<accession>A0A1M6U7T5</accession>
<dbReference type="EMBL" id="FQZQ01000055">
    <property type="protein sequence ID" value="SHK65216.1"/>
    <property type="molecule type" value="Genomic_DNA"/>
</dbReference>
<organism evidence="1 2">
    <name type="scientific">Shimia gijangensis</name>
    <dbReference type="NCBI Taxonomy" id="1470563"/>
    <lineage>
        <taxon>Bacteria</taxon>
        <taxon>Pseudomonadati</taxon>
        <taxon>Pseudomonadota</taxon>
        <taxon>Alphaproteobacteria</taxon>
        <taxon>Rhodobacterales</taxon>
        <taxon>Roseobacteraceae</taxon>
    </lineage>
</organism>
<dbReference type="Proteomes" id="UP000183982">
    <property type="component" value="Unassembled WGS sequence"/>
</dbReference>
<evidence type="ECO:0000313" key="1">
    <source>
        <dbReference type="EMBL" id="SHK65216.1"/>
    </source>
</evidence>
<gene>
    <name evidence="1" type="ORF">SAMN05444000_1553</name>
</gene>
<dbReference type="RefSeq" id="WP_073257341.1">
    <property type="nucleotide sequence ID" value="NZ_FQZQ01000055.1"/>
</dbReference>
<dbReference type="OrthoDB" id="9806994at2"/>
<keyword evidence="2" id="KW-1185">Reference proteome</keyword>
<dbReference type="STRING" id="1470563.SAMN05444000_1553"/>
<proteinExistence type="predicted"/>
<dbReference type="SUPFAM" id="SSF46955">
    <property type="entry name" value="Putative DNA-binding domain"/>
    <property type="match status" value="1"/>
</dbReference>
<sequence>MKLDDTDRLLSRSDVAIRFGIPKRYLEIAAMRGEGPRIVRIGRLVRYRVKDIKAWIEANTSPEAV</sequence>
<name>A0A1M6U7T5_9RHOB</name>
<dbReference type="InterPro" id="IPR009061">
    <property type="entry name" value="DNA-bd_dom_put_sf"/>
</dbReference>
<reference evidence="2" key="1">
    <citation type="submission" date="2016-11" db="EMBL/GenBank/DDBJ databases">
        <authorList>
            <person name="Varghese N."/>
            <person name="Submissions S."/>
        </authorList>
    </citation>
    <scope>NUCLEOTIDE SEQUENCE [LARGE SCALE GENOMIC DNA]</scope>
    <source>
        <strain evidence="2">DSM 100564</strain>
    </source>
</reference>
<dbReference type="AlphaFoldDB" id="A0A1M6U7T5"/>
<protein>
    <submittedName>
        <fullName evidence="1">Transcriptional regulator, AlpA family</fullName>
    </submittedName>
</protein>
<evidence type="ECO:0000313" key="2">
    <source>
        <dbReference type="Proteomes" id="UP000183982"/>
    </source>
</evidence>